<feature type="domain" description="Aldehyde ferredoxin oxidoreductase N-terminal" evidence="9">
    <location>
        <begin position="5"/>
        <end position="206"/>
    </location>
</feature>
<dbReference type="EMBL" id="LAZR01016347">
    <property type="protein sequence ID" value="KKM04901.1"/>
    <property type="molecule type" value="Genomic_DNA"/>
</dbReference>
<dbReference type="GO" id="GO:0046872">
    <property type="term" value="F:metal ion binding"/>
    <property type="evidence" value="ECO:0007669"/>
    <property type="project" value="UniProtKB-KW"/>
</dbReference>
<dbReference type="Gene3D" id="3.60.9.10">
    <property type="entry name" value="Aldehyde ferredoxin oxidoreductase, N-terminal domain"/>
    <property type="match status" value="1"/>
</dbReference>
<comment type="cofactor">
    <cofactor evidence="8">
        <name>tungstopterin</name>
        <dbReference type="ChEBI" id="CHEBI:30402"/>
    </cofactor>
</comment>
<evidence type="ECO:0000256" key="1">
    <source>
        <dbReference type="ARBA" id="ARBA00001966"/>
    </source>
</evidence>
<evidence type="ECO:0000313" key="10">
    <source>
        <dbReference type="EMBL" id="KKM04901.1"/>
    </source>
</evidence>
<dbReference type="InterPro" id="IPR013983">
    <property type="entry name" value="Ald_Fedxn_OxRdtase_N"/>
</dbReference>
<protein>
    <recommendedName>
        <fullName evidence="9">Aldehyde ferredoxin oxidoreductase N-terminal domain-containing protein</fullName>
    </recommendedName>
</protein>
<evidence type="ECO:0000256" key="8">
    <source>
        <dbReference type="ARBA" id="ARBA00049934"/>
    </source>
</evidence>
<dbReference type="InterPro" id="IPR036503">
    <property type="entry name" value="Ald_Fedxn_OxRdtase_N_sf"/>
</dbReference>
<evidence type="ECO:0000256" key="7">
    <source>
        <dbReference type="ARBA" id="ARBA00023014"/>
    </source>
</evidence>
<dbReference type="SUPFAM" id="SSF48310">
    <property type="entry name" value="Aldehyde ferredoxin oxidoreductase, C-terminal domains"/>
    <property type="match status" value="1"/>
</dbReference>
<dbReference type="InterPro" id="IPR051919">
    <property type="entry name" value="W-dependent_AOR"/>
</dbReference>
<accession>A0A0F9JGK3</accession>
<evidence type="ECO:0000256" key="5">
    <source>
        <dbReference type="ARBA" id="ARBA00023002"/>
    </source>
</evidence>
<organism evidence="10">
    <name type="scientific">marine sediment metagenome</name>
    <dbReference type="NCBI Taxonomy" id="412755"/>
    <lineage>
        <taxon>unclassified sequences</taxon>
        <taxon>metagenomes</taxon>
        <taxon>ecological metagenomes</taxon>
    </lineage>
</organism>
<evidence type="ECO:0000256" key="6">
    <source>
        <dbReference type="ARBA" id="ARBA00023004"/>
    </source>
</evidence>
<evidence type="ECO:0000256" key="4">
    <source>
        <dbReference type="ARBA" id="ARBA00022723"/>
    </source>
</evidence>
<dbReference type="GO" id="GO:0016625">
    <property type="term" value="F:oxidoreductase activity, acting on the aldehyde or oxo group of donors, iron-sulfur protein as acceptor"/>
    <property type="evidence" value="ECO:0007669"/>
    <property type="project" value="InterPro"/>
</dbReference>
<comment type="similarity">
    <text evidence="2">Belongs to the AOR/FOR family.</text>
</comment>
<dbReference type="PANTHER" id="PTHR30038">
    <property type="entry name" value="ALDEHYDE FERREDOXIN OXIDOREDUCTASE"/>
    <property type="match status" value="1"/>
</dbReference>
<comment type="caution">
    <text evidence="10">The sequence shown here is derived from an EMBL/GenBank/DDBJ whole genome shotgun (WGS) entry which is preliminary data.</text>
</comment>
<dbReference type="PANTHER" id="PTHR30038:SF7">
    <property type="entry name" value="TUNGSTEN-CONTAINING GLYCERALDEHYDE-3-PHOSPHATE:FERREDOXIN OXIDOREDUCTASE"/>
    <property type="match status" value="1"/>
</dbReference>
<evidence type="ECO:0000256" key="3">
    <source>
        <dbReference type="ARBA" id="ARBA00022485"/>
    </source>
</evidence>
<comment type="cofactor">
    <cofactor evidence="1">
        <name>[4Fe-4S] cluster</name>
        <dbReference type="ChEBI" id="CHEBI:49883"/>
    </cofactor>
</comment>
<dbReference type="InterPro" id="IPR001203">
    <property type="entry name" value="OxRdtase_Ald_Fedxn_C"/>
</dbReference>
<dbReference type="Pfam" id="PF02730">
    <property type="entry name" value="AFOR_N"/>
    <property type="match status" value="1"/>
</dbReference>
<dbReference type="InterPro" id="IPR013985">
    <property type="entry name" value="Ald_Fedxn_OxRdtase_dom3"/>
</dbReference>
<keyword evidence="5" id="KW-0560">Oxidoreductase</keyword>
<dbReference type="InterPro" id="IPR036021">
    <property type="entry name" value="Tungsten_al_ferr_oxy-like_C"/>
</dbReference>
<dbReference type="GO" id="GO:0009055">
    <property type="term" value="F:electron transfer activity"/>
    <property type="evidence" value="ECO:0007669"/>
    <property type="project" value="InterPro"/>
</dbReference>
<dbReference type="AlphaFoldDB" id="A0A0F9JGK3"/>
<dbReference type="Pfam" id="PF01314">
    <property type="entry name" value="AFOR_C"/>
    <property type="match status" value="1"/>
</dbReference>
<keyword evidence="7" id="KW-0411">Iron-sulfur</keyword>
<evidence type="ECO:0000259" key="9">
    <source>
        <dbReference type="SMART" id="SM00790"/>
    </source>
</evidence>
<dbReference type="InterPro" id="IPR013984">
    <property type="entry name" value="Ald_Fedxn_OxRdtase_dom2"/>
</dbReference>
<dbReference type="Gene3D" id="1.10.599.10">
    <property type="entry name" value="Aldehyde Ferredoxin Oxidoreductase Protein, subunit A, domain 3"/>
    <property type="match status" value="1"/>
</dbReference>
<keyword evidence="6" id="KW-0408">Iron</keyword>
<evidence type="ECO:0000256" key="2">
    <source>
        <dbReference type="ARBA" id="ARBA00011032"/>
    </source>
</evidence>
<keyword evidence="3" id="KW-0004">4Fe-4S</keyword>
<dbReference type="SMART" id="SM00790">
    <property type="entry name" value="AFOR_N"/>
    <property type="match status" value="1"/>
</dbReference>
<dbReference type="GO" id="GO:0051539">
    <property type="term" value="F:4 iron, 4 sulfur cluster binding"/>
    <property type="evidence" value="ECO:0007669"/>
    <property type="project" value="UniProtKB-KW"/>
</dbReference>
<keyword evidence="4" id="KW-0479">Metal-binding</keyword>
<dbReference type="SUPFAM" id="SSF56228">
    <property type="entry name" value="Aldehyde ferredoxin oxidoreductase, N-terminal domain"/>
    <property type="match status" value="1"/>
</dbReference>
<proteinExistence type="inferred from homology"/>
<dbReference type="Gene3D" id="1.10.569.10">
    <property type="entry name" value="Aldehyde Ferredoxin Oxidoreductase Protein, subunit A, domain 2"/>
    <property type="match status" value="1"/>
</dbReference>
<name>A0A0F9JGK3_9ZZZZ</name>
<reference evidence="10" key="1">
    <citation type="journal article" date="2015" name="Nature">
        <title>Complex archaea that bridge the gap between prokaryotes and eukaryotes.</title>
        <authorList>
            <person name="Spang A."/>
            <person name="Saw J.H."/>
            <person name="Jorgensen S.L."/>
            <person name="Zaremba-Niedzwiedzka K."/>
            <person name="Martijn J."/>
            <person name="Lind A.E."/>
            <person name="van Eijk R."/>
            <person name="Schleper C."/>
            <person name="Guy L."/>
            <person name="Ettema T.J."/>
        </authorList>
    </citation>
    <scope>NUCLEOTIDE SEQUENCE</scope>
</reference>
<gene>
    <name evidence="10" type="ORF">LCGC14_1759560</name>
</gene>
<sequence>MVTGFCGKILIVDLSNESFDEEHLSEEVMRQYLGGYGLATKLIYEKMAPKTGVLSLEAIFGFFPGLLTGTVAPLSGRYMVAGKSPLTGTWGDSNSGGTFGPEIKKCGYDAILIKGIAKIPKYITIIDGENEILDASDVWGLDAIQTEKKLVEKHGKVKTASIGQAGEKISLISGIVNDIGRIAARSGFGAVMGSKKLKALVLKGNSKVKLADSSILVAKAKEYNEMINASTSGTIFMYKSQGTSWLNFVCTQSGDTPIKNWGGNVTADFPPDKSEKITGEAVNKYKQKDYGCFSCSVQCGAILKVPEAEIEETHLPEYETCASFLQLSLNDDLISLFKLNDLANRGGIDTISVGGTIAFAIECYENGLITKEDTGGLELTWGNSEAIIELLKKIINREGIGDVLADGCKKAAEKLGKGSEYAIQSLGQELSMHSPKVYKSLGLTYAFDPTPGRHTAASLDLMMTGVLSKPNGFIEGLTIIPRKIRRAGEERNEALKLTTCLKQATNSLGLCEFIYYYQKYPLIEAIKSVTGWDITVEELIKTGQRIQSLRQAFTLREGINIAKNIIPERSVGIDYKEEYKGYCEKMGWNPDNGYPLKDTLVDLGIDFVIKDLY</sequence>